<dbReference type="EMBL" id="VYQE01000003">
    <property type="protein sequence ID" value="KAA9008216.1"/>
    <property type="molecule type" value="Genomic_DNA"/>
</dbReference>
<dbReference type="GO" id="GO:0016788">
    <property type="term" value="F:hydrolase activity, acting on ester bonds"/>
    <property type="evidence" value="ECO:0007669"/>
    <property type="project" value="UniProtKB-ARBA"/>
</dbReference>
<protein>
    <recommendedName>
        <fullName evidence="3">Sialate O-acetylesterase domain-containing protein</fullName>
    </recommendedName>
</protein>
<gene>
    <name evidence="1" type="ORF">F3S47_12045</name>
</gene>
<evidence type="ECO:0008006" key="3">
    <source>
        <dbReference type="Google" id="ProtNLM"/>
    </source>
</evidence>
<organism evidence="1 2">
    <name type="scientific">Histidinibacterium aquaticum</name>
    <dbReference type="NCBI Taxonomy" id="2613962"/>
    <lineage>
        <taxon>Bacteria</taxon>
        <taxon>Pseudomonadati</taxon>
        <taxon>Pseudomonadota</taxon>
        <taxon>Alphaproteobacteria</taxon>
        <taxon>Rhodobacterales</taxon>
        <taxon>Paracoccaceae</taxon>
        <taxon>Histidinibacterium</taxon>
    </lineage>
</organism>
<reference evidence="1 2" key="1">
    <citation type="submission" date="2019-09" db="EMBL/GenBank/DDBJ databases">
        <authorList>
            <person name="Park J.-S."/>
            <person name="Choi H.-J."/>
        </authorList>
    </citation>
    <scope>NUCLEOTIDE SEQUENCE [LARGE SCALE GENOMIC DNA]</scope>
    <source>
        <strain evidence="1 2">176SS1-4</strain>
    </source>
</reference>
<accession>A0A5J5GJ10</accession>
<comment type="caution">
    <text evidence="1">The sequence shown here is derived from an EMBL/GenBank/DDBJ whole genome shotgun (WGS) entry which is preliminary data.</text>
</comment>
<dbReference type="RefSeq" id="WP_150445500.1">
    <property type="nucleotide sequence ID" value="NZ_VYQE01000003.1"/>
</dbReference>
<evidence type="ECO:0000313" key="2">
    <source>
        <dbReference type="Proteomes" id="UP000326554"/>
    </source>
</evidence>
<evidence type="ECO:0000313" key="1">
    <source>
        <dbReference type="EMBL" id="KAA9008216.1"/>
    </source>
</evidence>
<sequence length="442" mass="44233">MIGLTGGLSGGDASGRSLPPAAGFLAEFAAQAGALPGPVAGDPALLSGEAGRFADLSGWQVLAGSPVIGASGVVFPPSVHGGRVSRPLGSMLAPGTRVGLVWRQEGALALSLGAEAPWIREGDGWQSADIVLSAPADRIEVTGRPTGGALREVALVALPETPAHDIVLLLGGAPMAGMWCGEGPEPLVDVPDLRVDAGEAIAVEPLRHRQGSLGPGPALAFARRYAERRLAPGRRVLLLPLASETGRLVAEGATRPEETAGAGWHPGSGLGGAADLFGSAVAAALEAPARHPENRILAALWAGGVEERASGASASAYAGALGAVFVPALRAALNLPELPVAVLGGNPATLPAEWLAAVATLDAESGAPAAVPGVTYLGWDLDRGDATKPEPRSPGDALHLSGSALRLMGLEAADLLIARHVPPPELAEIGAGSVIGPETVIA</sequence>
<dbReference type="Gene3D" id="3.40.50.1110">
    <property type="entry name" value="SGNH hydrolase"/>
    <property type="match status" value="1"/>
</dbReference>
<dbReference type="InterPro" id="IPR036514">
    <property type="entry name" value="SGNH_hydro_sf"/>
</dbReference>
<proteinExistence type="predicted"/>
<dbReference type="AlphaFoldDB" id="A0A5J5GJ10"/>
<name>A0A5J5GJ10_9RHOB</name>
<keyword evidence="2" id="KW-1185">Reference proteome</keyword>
<dbReference type="Proteomes" id="UP000326554">
    <property type="component" value="Unassembled WGS sequence"/>
</dbReference>